<evidence type="ECO:0000313" key="5">
    <source>
        <dbReference type="EMBL" id="SDH97831.1"/>
    </source>
</evidence>
<dbReference type="PANTHER" id="PTHR42756:SF1">
    <property type="entry name" value="TRANSCRIPTIONAL REPRESSOR OF EMRAB OPERON"/>
    <property type="match status" value="1"/>
</dbReference>
<keyword evidence="1" id="KW-0805">Transcription regulation</keyword>
<evidence type="ECO:0000256" key="1">
    <source>
        <dbReference type="ARBA" id="ARBA00023015"/>
    </source>
</evidence>
<organism evidence="5 6">
    <name type="scientific">Alteribacillus persepolensis</name>
    <dbReference type="NCBI Taxonomy" id="568899"/>
    <lineage>
        <taxon>Bacteria</taxon>
        <taxon>Bacillati</taxon>
        <taxon>Bacillota</taxon>
        <taxon>Bacilli</taxon>
        <taxon>Bacillales</taxon>
        <taxon>Bacillaceae</taxon>
        <taxon>Alteribacillus</taxon>
    </lineage>
</organism>
<keyword evidence="3" id="KW-0804">Transcription</keyword>
<dbReference type="PROSITE" id="PS50995">
    <property type="entry name" value="HTH_MARR_2"/>
    <property type="match status" value="1"/>
</dbReference>
<sequence>MKPHQQFFYQYRKMYRPFIKKLNIYLSRHNLYSSQWAILHLLLNEGPHTIGDIAEYQNVEKPTVTRMIQRLKELDYIETTPGKDKREKKIQLTKAGESVCEDVLLTIEEFQKEALQGISEDEQLIASRILMKVRENLLQ</sequence>
<name>A0A1G8GU82_9BACI</name>
<protein>
    <submittedName>
        <fullName evidence="5">DNA-binding transcriptional regulator, MarR family</fullName>
    </submittedName>
</protein>
<evidence type="ECO:0000256" key="2">
    <source>
        <dbReference type="ARBA" id="ARBA00023125"/>
    </source>
</evidence>
<evidence type="ECO:0000256" key="3">
    <source>
        <dbReference type="ARBA" id="ARBA00023163"/>
    </source>
</evidence>
<dbReference type="InterPro" id="IPR000835">
    <property type="entry name" value="HTH_MarR-typ"/>
</dbReference>
<evidence type="ECO:0000313" key="6">
    <source>
        <dbReference type="Proteomes" id="UP000199163"/>
    </source>
</evidence>
<dbReference type="STRING" id="568899.SAMN05192534_11711"/>
<evidence type="ECO:0000259" key="4">
    <source>
        <dbReference type="PROSITE" id="PS50995"/>
    </source>
</evidence>
<keyword evidence="6" id="KW-1185">Reference proteome</keyword>
<dbReference type="PANTHER" id="PTHR42756">
    <property type="entry name" value="TRANSCRIPTIONAL REGULATOR, MARR"/>
    <property type="match status" value="1"/>
</dbReference>
<dbReference type="SUPFAM" id="SSF46785">
    <property type="entry name" value="Winged helix' DNA-binding domain"/>
    <property type="match status" value="1"/>
</dbReference>
<dbReference type="EMBL" id="FNDK01000017">
    <property type="protein sequence ID" value="SDH97831.1"/>
    <property type="molecule type" value="Genomic_DNA"/>
</dbReference>
<keyword evidence="2 5" id="KW-0238">DNA-binding</keyword>
<gene>
    <name evidence="5" type="ORF">SAMN05192534_11711</name>
</gene>
<dbReference type="InterPro" id="IPR036390">
    <property type="entry name" value="WH_DNA-bd_sf"/>
</dbReference>
<dbReference type="OrthoDB" id="1904211at2"/>
<dbReference type="AlphaFoldDB" id="A0A1G8GU82"/>
<dbReference type="GO" id="GO:0003700">
    <property type="term" value="F:DNA-binding transcription factor activity"/>
    <property type="evidence" value="ECO:0007669"/>
    <property type="project" value="InterPro"/>
</dbReference>
<proteinExistence type="predicted"/>
<dbReference type="GO" id="GO:0003677">
    <property type="term" value="F:DNA binding"/>
    <property type="evidence" value="ECO:0007669"/>
    <property type="project" value="UniProtKB-KW"/>
</dbReference>
<feature type="domain" description="HTH marR-type" evidence="4">
    <location>
        <begin position="4"/>
        <end position="135"/>
    </location>
</feature>
<dbReference type="Gene3D" id="1.10.10.10">
    <property type="entry name" value="Winged helix-like DNA-binding domain superfamily/Winged helix DNA-binding domain"/>
    <property type="match status" value="1"/>
</dbReference>
<dbReference type="SMART" id="SM00347">
    <property type="entry name" value="HTH_MARR"/>
    <property type="match status" value="1"/>
</dbReference>
<dbReference type="Pfam" id="PF01047">
    <property type="entry name" value="MarR"/>
    <property type="match status" value="1"/>
</dbReference>
<dbReference type="CDD" id="cd00090">
    <property type="entry name" value="HTH_ARSR"/>
    <property type="match status" value="1"/>
</dbReference>
<dbReference type="InterPro" id="IPR036388">
    <property type="entry name" value="WH-like_DNA-bd_sf"/>
</dbReference>
<dbReference type="RefSeq" id="WP_091274627.1">
    <property type="nucleotide sequence ID" value="NZ_FNDK01000017.1"/>
</dbReference>
<reference evidence="5 6" key="1">
    <citation type="submission" date="2016-10" db="EMBL/GenBank/DDBJ databases">
        <authorList>
            <person name="de Groot N.N."/>
        </authorList>
    </citation>
    <scope>NUCLEOTIDE SEQUENCE [LARGE SCALE GENOMIC DNA]</scope>
    <source>
        <strain evidence="5 6">DSM 21632</strain>
    </source>
</reference>
<accession>A0A1G8GU82</accession>
<dbReference type="InterPro" id="IPR011991">
    <property type="entry name" value="ArsR-like_HTH"/>
</dbReference>
<dbReference type="Proteomes" id="UP000199163">
    <property type="component" value="Unassembled WGS sequence"/>
</dbReference>